<gene>
    <name evidence="14" type="ORF">FPCIR_10051</name>
</gene>
<dbReference type="PANTHER" id="PTHR46206">
    <property type="entry name" value="CYTOCHROME P450"/>
    <property type="match status" value="1"/>
</dbReference>
<evidence type="ECO:0000256" key="1">
    <source>
        <dbReference type="ARBA" id="ARBA00001971"/>
    </source>
</evidence>
<keyword evidence="5 11" id="KW-0349">Heme</keyword>
<evidence type="ECO:0000256" key="9">
    <source>
        <dbReference type="ARBA" id="ARBA00023033"/>
    </source>
</evidence>
<dbReference type="SUPFAM" id="SSF48264">
    <property type="entry name" value="Cytochrome P450"/>
    <property type="match status" value="1"/>
</dbReference>
<dbReference type="AlphaFoldDB" id="A0A8H5KVZ1"/>
<comment type="caution">
    <text evidence="14">The sequence shown here is derived from an EMBL/GenBank/DDBJ whole genome shotgun (WGS) entry which is preliminary data.</text>
</comment>
<evidence type="ECO:0000256" key="8">
    <source>
        <dbReference type="ARBA" id="ARBA00023004"/>
    </source>
</evidence>
<feature type="binding site" description="axial binding residue" evidence="11">
    <location>
        <position position="446"/>
    </location>
    <ligand>
        <name>heme</name>
        <dbReference type="ChEBI" id="CHEBI:30413"/>
    </ligand>
    <ligandPart>
        <name>Fe</name>
        <dbReference type="ChEBI" id="CHEBI:18248"/>
    </ligandPart>
</feature>
<dbReference type="GO" id="GO:0004497">
    <property type="term" value="F:monooxygenase activity"/>
    <property type="evidence" value="ECO:0007669"/>
    <property type="project" value="UniProtKB-KW"/>
</dbReference>
<keyword evidence="6 11" id="KW-0479">Metal-binding</keyword>
<dbReference type="GO" id="GO:0020037">
    <property type="term" value="F:heme binding"/>
    <property type="evidence" value="ECO:0007669"/>
    <property type="project" value="InterPro"/>
</dbReference>
<evidence type="ECO:0000256" key="6">
    <source>
        <dbReference type="ARBA" id="ARBA00022723"/>
    </source>
</evidence>
<dbReference type="InterPro" id="IPR001128">
    <property type="entry name" value="Cyt_P450"/>
</dbReference>
<dbReference type="Pfam" id="PF00067">
    <property type="entry name" value="p450"/>
    <property type="match status" value="1"/>
</dbReference>
<protein>
    <submittedName>
        <fullName evidence="14">Cytochrome P450 monooxygenase monooxygenase (LovA)</fullName>
    </submittedName>
</protein>
<comment type="similarity">
    <text evidence="4">Belongs to the cytochrome P450 family.</text>
</comment>
<evidence type="ECO:0000256" key="7">
    <source>
        <dbReference type="ARBA" id="ARBA00023002"/>
    </source>
</evidence>
<dbReference type="CDD" id="cd11041">
    <property type="entry name" value="CYP503A1-like"/>
    <property type="match status" value="1"/>
</dbReference>
<dbReference type="Proteomes" id="UP000546213">
    <property type="component" value="Unassembled WGS sequence"/>
</dbReference>
<sequence>MGLVQHLTSQAAKLQYVPFHYGIALLLALTYCLYRMIQPKKKHNLPVFKLRDNNVLAVLTEAYKQYPTSPFMLKLPGMEMAVLPPADVDTIRGLPESVVSIKKHHYDVFLGEYTYMGTKSDEFDSAMRNVLTRNTPAVLESFTDEVEYAISNTIGPCQDWVPVVARKAMCKVASLMSGRAFVGLPLSREADWVEANVNYTTDVSKAWMILKMIPQPIRFFVAPLLPQVRSLKRQRKNNEAKLAPLLEEKQDSSSATSANKEKPVGGDLLDWFISQYKTTPTVQELGRDQLLATFASIYNLSNALTYIVFDLAATPEEDVEEMRKELIEVLGEDGVIDKNSLAKLKKLDSFAKESQRLCPPSLVNIPRIVTSPEGLKTSTGDTLPTGTRMTIMSHFINHDPKVYPDPEKFDPFRFSRLRQVPGNETKYQHASTGLDNINFGHGIWACPGRFFASAQIKVVLAHLLRNYHVKLKKGTDKPGQIHYGLAILPDAQAEIMFKSRK</sequence>
<dbReference type="InterPro" id="IPR002403">
    <property type="entry name" value="Cyt_P450_E_grp-IV"/>
</dbReference>
<evidence type="ECO:0000256" key="3">
    <source>
        <dbReference type="ARBA" id="ARBA00004972"/>
    </source>
</evidence>
<accession>A0A8H5KVZ1</accession>
<dbReference type="GO" id="GO:0016020">
    <property type="term" value="C:membrane"/>
    <property type="evidence" value="ECO:0007669"/>
    <property type="project" value="UniProtKB-SubCell"/>
</dbReference>
<dbReference type="GO" id="GO:0005506">
    <property type="term" value="F:iron ion binding"/>
    <property type="evidence" value="ECO:0007669"/>
    <property type="project" value="InterPro"/>
</dbReference>
<evidence type="ECO:0000256" key="13">
    <source>
        <dbReference type="SAM" id="Phobius"/>
    </source>
</evidence>
<evidence type="ECO:0000313" key="15">
    <source>
        <dbReference type="Proteomes" id="UP000546213"/>
    </source>
</evidence>
<keyword evidence="13" id="KW-0472">Membrane</keyword>
<keyword evidence="15" id="KW-1185">Reference proteome</keyword>
<comment type="pathway">
    <text evidence="3">Hormone biosynthesis.</text>
</comment>
<evidence type="ECO:0000256" key="12">
    <source>
        <dbReference type="SAM" id="MobiDB-lite"/>
    </source>
</evidence>
<dbReference type="OrthoDB" id="1844152at2759"/>
<comment type="subcellular location">
    <subcellularLocation>
        <location evidence="2">Membrane</location>
        <topology evidence="2">Single-pass membrane protein</topology>
    </subcellularLocation>
</comment>
<keyword evidence="13" id="KW-0812">Transmembrane</keyword>
<evidence type="ECO:0000256" key="10">
    <source>
        <dbReference type="ARBA" id="ARBA00037909"/>
    </source>
</evidence>
<comment type="cofactor">
    <cofactor evidence="1 11">
        <name>heme</name>
        <dbReference type="ChEBI" id="CHEBI:30413"/>
    </cofactor>
</comment>
<keyword evidence="7" id="KW-0560">Oxidoreductase</keyword>
<keyword evidence="9 14" id="KW-0503">Monooxygenase</keyword>
<evidence type="ECO:0000256" key="11">
    <source>
        <dbReference type="PIRSR" id="PIRSR602403-1"/>
    </source>
</evidence>
<evidence type="ECO:0000256" key="2">
    <source>
        <dbReference type="ARBA" id="ARBA00004167"/>
    </source>
</evidence>
<dbReference type="InterPro" id="IPR036396">
    <property type="entry name" value="Cyt_P450_sf"/>
</dbReference>
<keyword evidence="13" id="KW-1133">Transmembrane helix</keyword>
<dbReference type="PANTHER" id="PTHR46206:SF6">
    <property type="entry name" value="CYTOCHROME P450 MONOOXYGENASE AN1598-RELATED"/>
    <property type="match status" value="1"/>
</dbReference>
<feature type="region of interest" description="Disordered" evidence="12">
    <location>
        <begin position="242"/>
        <end position="262"/>
    </location>
</feature>
<dbReference type="PRINTS" id="PR00465">
    <property type="entry name" value="EP450IV"/>
</dbReference>
<reference evidence="14 15" key="1">
    <citation type="submission" date="2020-05" db="EMBL/GenBank/DDBJ databases">
        <title>Identification and distribution of gene clusters putatively required for synthesis of sphingolipid metabolism inhibitors in phylogenetically diverse species of the filamentous fungus Fusarium.</title>
        <authorList>
            <person name="Kim H.-S."/>
            <person name="Busman M."/>
            <person name="Brown D.W."/>
            <person name="Divon H."/>
            <person name="Uhlig S."/>
            <person name="Proctor R.H."/>
        </authorList>
    </citation>
    <scope>NUCLEOTIDE SEQUENCE [LARGE SCALE GENOMIC DNA]</scope>
    <source>
        <strain evidence="14 15">NRRL 36939</strain>
    </source>
</reference>
<proteinExistence type="inferred from homology"/>
<dbReference type="GO" id="GO:0016705">
    <property type="term" value="F:oxidoreductase activity, acting on paired donors, with incorporation or reduction of molecular oxygen"/>
    <property type="evidence" value="ECO:0007669"/>
    <property type="project" value="InterPro"/>
</dbReference>
<dbReference type="EMBL" id="JAAOAS010000285">
    <property type="protein sequence ID" value="KAF5581609.1"/>
    <property type="molecule type" value="Genomic_DNA"/>
</dbReference>
<keyword evidence="8 11" id="KW-0408">Iron</keyword>
<evidence type="ECO:0000313" key="14">
    <source>
        <dbReference type="EMBL" id="KAF5581609.1"/>
    </source>
</evidence>
<organism evidence="14 15">
    <name type="scientific">Fusarium pseudocircinatum</name>
    <dbReference type="NCBI Taxonomy" id="56676"/>
    <lineage>
        <taxon>Eukaryota</taxon>
        <taxon>Fungi</taxon>
        <taxon>Dikarya</taxon>
        <taxon>Ascomycota</taxon>
        <taxon>Pezizomycotina</taxon>
        <taxon>Sordariomycetes</taxon>
        <taxon>Hypocreomycetidae</taxon>
        <taxon>Hypocreales</taxon>
        <taxon>Nectriaceae</taxon>
        <taxon>Fusarium</taxon>
        <taxon>Fusarium fujikuroi species complex</taxon>
    </lineage>
</organism>
<evidence type="ECO:0000256" key="4">
    <source>
        <dbReference type="ARBA" id="ARBA00010617"/>
    </source>
</evidence>
<name>A0A8H5KVZ1_9HYPO</name>
<comment type="pathway">
    <text evidence="10">Plant hormone biosynthesis; gibberellin biosynthesis.</text>
</comment>
<evidence type="ECO:0000256" key="5">
    <source>
        <dbReference type="ARBA" id="ARBA00022617"/>
    </source>
</evidence>
<feature type="transmembrane region" description="Helical" evidence="13">
    <location>
        <begin position="16"/>
        <end position="34"/>
    </location>
</feature>
<dbReference type="Gene3D" id="1.10.630.10">
    <property type="entry name" value="Cytochrome P450"/>
    <property type="match status" value="1"/>
</dbReference>